<dbReference type="Proteomes" id="UP000694427">
    <property type="component" value="Unplaced"/>
</dbReference>
<dbReference type="AlphaFoldDB" id="A0A8C1GG54"/>
<feature type="region of interest" description="Disordered" evidence="5">
    <location>
        <begin position="51"/>
        <end position="93"/>
    </location>
</feature>
<evidence type="ECO:0000256" key="2">
    <source>
        <dbReference type="ARBA" id="ARBA00006832"/>
    </source>
</evidence>
<comment type="similarity">
    <text evidence="2">Belongs to the VPS72/YL1 family.</text>
</comment>
<evidence type="ECO:0000313" key="7">
    <source>
        <dbReference type="Ensembl" id="ENSCCRP00010008441.1"/>
    </source>
</evidence>
<organism evidence="7 8">
    <name type="scientific">Cyprinus carpio</name>
    <name type="common">Common carp</name>
    <dbReference type="NCBI Taxonomy" id="7962"/>
    <lineage>
        <taxon>Eukaryota</taxon>
        <taxon>Metazoa</taxon>
        <taxon>Chordata</taxon>
        <taxon>Craniata</taxon>
        <taxon>Vertebrata</taxon>
        <taxon>Euteleostomi</taxon>
        <taxon>Actinopterygii</taxon>
        <taxon>Neopterygii</taxon>
        <taxon>Teleostei</taxon>
        <taxon>Ostariophysi</taxon>
        <taxon>Cypriniformes</taxon>
        <taxon>Cyprinidae</taxon>
        <taxon>Cyprininae</taxon>
        <taxon>Cyprinus</taxon>
    </lineage>
</organism>
<feature type="domain" description="Vps72/YL1 C-terminal" evidence="6">
    <location>
        <begin position="257"/>
        <end position="286"/>
    </location>
</feature>
<name>A0A8C1GG54_CYPCA</name>
<feature type="compositionally biased region" description="Acidic residues" evidence="5">
    <location>
        <begin position="54"/>
        <end position="78"/>
    </location>
</feature>
<dbReference type="GO" id="GO:0005634">
    <property type="term" value="C:nucleus"/>
    <property type="evidence" value="ECO:0007669"/>
    <property type="project" value="TreeGrafter"/>
</dbReference>
<comment type="function">
    <text evidence="1">Deposition-and-exchange histone chaperone specific for H2AZ1, specifically chaperones H2AZ1 and deposits it into nucleosomes. As component of the SRCAP complex, mediates the ATP-dependent exchange of histone H2AZ1/H2B dimers for nucleosomal H2A/H2B, leading to transcriptional regulation of selected genes by chromatin remodeling.</text>
</comment>
<protein>
    <recommendedName>
        <fullName evidence="3">Vacuolar protein sorting-associated protein 72 homolog</fullName>
    </recommendedName>
    <alternativeName>
        <fullName evidence="4">Transcription factor-like 1</fullName>
    </alternativeName>
</protein>
<keyword evidence="8" id="KW-1185">Reference proteome</keyword>
<evidence type="ECO:0000259" key="6">
    <source>
        <dbReference type="SMART" id="SM00993"/>
    </source>
</evidence>
<reference evidence="7" key="2">
    <citation type="submission" date="2025-09" db="UniProtKB">
        <authorList>
            <consortium name="Ensembl"/>
        </authorList>
    </citation>
    <scope>IDENTIFICATION</scope>
</reference>
<accession>A0A8C1GG54</accession>
<dbReference type="PANTHER" id="PTHR13275:SF4">
    <property type="entry name" value="VACUOLAR PROTEIN SORTING-ASSOCIATED PROTEIN 72 HOMOLOG"/>
    <property type="match status" value="1"/>
</dbReference>
<dbReference type="Pfam" id="PF05764">
    <property type="entry name" value="YL1"/>
    <property type="match status" value="1"/>
</dbReference>
<dbReference type="Ensembl" id="ENSCCRT00010009185.1">
    <property type="protein sequence ID" value="ENSCCRP00010008441.1"/>
    <property type="gene ID" value="ENSCCRG00010003595.1"/>
</dbReference>
<dbReference type="InterPro" id="IPR046757">
    <property type="entry name" value="YL1_N"/>
</dbReference>
<dbReference type="InterPro" id="IPR013272">
    <property type="entry name" value="Vps72/YL1_C"/>
</dbReference>
<evidence type="ECO:0000256" key="5">
    <source>
        <dbReference type="SAM" id="MobiDB-lite"/>
    </source>
</evidence>
<sequence length="325" mass="37935">MIICSFAYCIHCIAFSQYVYKEHNNRCLLCDFESWKLDFCRNQVMKNCGKGDLSETEDEVDSDFETDEGDEPDREQEEDGPRRKSRVVTKEPVKVVGQKPKQRKLACHMHIQFVSQQLTYLRLQERQVVPRRRKGTRHERPLTQAELLSETKVTAQMNLRSLENYERLEADKKRQVHMKRQCVGSVIRYHSVLLPLVSDVTFKEENVDVEGYLHLTFIVFQWVYPGKCSRTYIIFSDDESFQRFFPQSPPPQIPVQEICPVTHKPALYRDPITDIPFANVQAFRIIWKAYKKYVVAHGLPCTGTATPADTISKNLRQKVIIKQGM</sequence>
<proteinExistence type="inferred from homology"/>
<dbReference type="SMART" id="SM00993">
    <property type="entry name" value="YL1_C"/>
    <property type="match status" value="1"/>
</dbReference>
<evidence type="ECO:0000256" key="1">
    <source>
        <dbReference type="ARBA" id="ARBA00002050"/>
    </source>
</evidence>
<evidence type="ECO:0000313" key="8">
    <source>
        <dbReference type="Proteomes" id="UP000694427"/>
    </source>
</evidence>
<reference evidence="7" key="1">
    <citation type="submission" date="2025-08" db="UniProtKB">
        <authorList>
            <consortium name="Ensembl"/>
        </authorList>
    </citation>
    <scope>IDENTIFICATION</scope>
</reference>
<dbReference type="PANTHER" id="PTHR13275">
    <property type="entry name" value="YL-1 PROTEIN TRANSCRIPTION FACTOR-LIKE 1"/>
    <property type="match status" value="1"/>
</dbReference>
<evidence type="ECO:0000256" key="4">
    <source>
        <dbReference type="ARBA" id="ARBA00032814"/>
    </source>
</evidence>
<evidence type="ECO:0000256" key="3">
    <source>
        <dbReference type="ARBA" id="ARBA00020000"/>
    </source>
</evidence>
<dbReference type="Pfam" id="PF08265">
    <property type="entry name" value="YL1_C"/>
    <property type="match status" value="1"/>
</dbReference>